<proteinExistence type="predicted"/>
<organism evidence="1 2">
    <name type="scientific">Neurospora intermedia</name>
    <dbReference type="NCBI Taxonomy" id="5142"/>
    <lineage>
        <taxon>Eukaryota</taxon>
        <taxon>Fungi</taxon>
        <taxon>Dikarya</taxon>
        <taxon>Ascomycota</taxon>
        <taxon>Pezizomycotina</taxon>
        <taxon>Sordariomycetes</taxon>
        <taxon>Sordariomycetidae</taxon>
        <taxon>Sordariales</taxon>
        <taxon>Sordariaceae</taxon>
        <taxon>Neurospora</taxon>
    </lineage>
</organism>
<reference evidence="1 2" key="1">
    <citation type="submission" date="2023-09" db="EMBL/GenBank/DDBJ databases">
        <title>Multi-omics analysis of a traditional fermented food reveals byproduct-associated fungal strains for waste-to-food upcycling.</title>
        <authorList>
            <consortium name="Lawrence Berkeley National Laboratory"/>
            <person name="Rekdal V.M."/>
            <person name="Villalobos-Escobedo J.M."/>
            <person name="Rodriguez-Valeron N."/>
            <person name="Garcia M.O."/>
            <person name="Vasquez D.P."/>
            <person name="Damayanti I."/>
            <person name="Sorensen P.M."/>
            <person name="Baidoo E.E."/>
            <person name="De Carvalho A.C."/>
            <person name="Riley R."/>
            <person name="Lipzen A."/>
            <person name="He G."/>
            <person name="Yan M."/>
            <person name="Haridas S."/>
            <person name="Daum C."/>
            <person name="Yoshinaga Y."/>
            <person name="Ng V."/>
            <person name="Grigoriev I.V."/>
            <person name="Munk R."/>
            <person name="Nuraida L."/>
            <person name="Wijaya C.H."/>
            <person name="Morales P.-C."/>
            <person name="Keasling J.D."/>
        </authorList>
    </citation>
    <scope>NUCLEOTIDE SEQUENCE [LARGE SCALE GENOMIC DNA]</scope>
    <source>
        <strain evidence="1 2">FGSC 2613</strain>
    </source>
</reference>
<evidence type="ECO:0000313" key="1">
    <source>
        <dbReference type="EMBL" id="KAL0472685.1"/>
    </source>
</evidence>
<dbReference type="Proteomes" id="UP001451303">
    <property type="component" value="Unassembled WGS sequence"/>
</dbReference>
<dbReference type="EMBL" id="JAVLET010000003">
    <property type="protein sequence ID" value="KAL0472685.1"/>
    <property type="molecule type" value="Genomic_DNA"/>
</dbReference>
<feature type="non-terminal residue" evidence="1">
    <location>
        <position position="1"/>
    </location>
</feature>
<comment type="caution">
    <text evidence="1">The sequence shown here is derived from an EMBL/GenBank/DDBJ whole genome shotgun (WGS) entry which is preliminary data.</text>
</comment>
<evidence type="ECO:0000313" key="2">
    <source>
        <dbReference type="Proteomes" id="UP001451303"/>
    </source>
</evidence>
<sequence length="67" mass="7774">KSPISNYIYITVNARSFQEGNLIKTYINPNTKRTLIGRRFPKILEYTIEIKYTKVKGVGRKSVNIPE</sequence>
<gene>
    <name evidence="1" type="ORF">QR685DRAFT_440337</name>
</gene>
<keyword evidence="2" id="KW-1185">Reference proteome</keyword>
<accession>A0ABR3DJ16</accession>
<name>A0ABR3DJ16_NEUIN</name>
<protein>
    <submittedName>
        <fullName evidence="1">Uncharacterized protein</fullName>
    </submittedName>
</protein>